<gene>
    <name evidence="2" type="ORF">Vgi01_58670</name>
</gene>
<dbReference type="RefSeq" id="WP_204293223.1">
    <property type="nucleotide sequence ID" value="NZ_BAAAGZ010000065.1"/>
</dbReference>
<keyword evidence="3" id="KW-1185">Reference proteome</keyword>
<proteinExistence type="predicted"/>
<comment type="caution">
    <text evidence="2">The sequence shown here is derived from an EMBL/GenBank/DDBJ whole genome shotgun (WGS) entry which is preliminary data.</text>
</comment>
<dbReference type="Proteomes" id="UP000647860">
    <property type="component" value="Unassembled WGS sequence"/>
</dbReference>
<name>A0ABQ4IMP3_9ACTN</name>
<dbReference type="EMBL" id="BOPA01000068">
    <property type="protein sequence ID" value="GIJ19183.1"/>
    <property type="molecule type" value="Genomic_DNA"/>
</dbReference>
<feature type="region of interest" description="Disordered" evidence="1">
    <location>
        <begin position="254"/>
        <end position="275"/>
    </location>
</feature>
<evidence type="ECO:0000256" key="1">
    <source>
        <dbReference type="SAM" id="MobiDB-lite"/>
    </source>
</evidence>
<organism evidence="2 3">
    <name type="scientific">Micromonospora gifhornensis</name>
    <dbReference type="NCBI Taxonomy" id="84594"/>
    <lineage>
        <taxon>Bacteria</taxon>
        <taxon>Bacillati</taxon>
        <taxon>Actinomycetota</taxon>
        <taxon>Actinomycetes</taxon>
        <taxon>Micromonosporales</taxon>
        <taxon>Micromonosporaceae</taxon>
        <taxon>Micromonospora</taxon>
    </lineage>
</organism>
<evidence type="ECO:0000313" key="3">
    <source>
        <dbReference type="Proteomes" id="UP000647860"/>
    </source>
</evidence>
<reference evidence="2 3" key="1">
    <citation type="submission" date="2021-01" db="EMBL/GenBank/DDBJ databases">
        <title>Whole genome shotgun sequence of Verrucosispora gifhornensis NBRC 16317.</title>
        <authorList>
            <person name="Komaki H."/>
            <person name="Tamura T."/>
        </authorList>
    </citation>
    <scope>NUCLEOTIDE SEQUENCE [LARGE SCALE GENOMIC DNA]</scope>
    <source>
        <strain evidence="2 3">NBRC 16317</strain>
    </source>
</reference>
<protein>
    <submittedName>
        <fullName evidence="2">Uncharacterized protein</fullName>
    </submittedName>
</protein>
<dbReference type="Gene3D" id="3.40.50.10770">
    <property type="entry name" value="Hypothetical protein VC1899 like domain (Restriction endonuclease-like)"/>
    <property type="match status" value="1"/>
</dbReference>
<evidence type="ECO:0000313" key="2">
    <source>
        <dbReference type="EMBL" id="GIJ19183.1"/>
    </source>
</evidence>
<sequence length="307" mass="33001">MTVHLISVGRSLLDAFTKPRDRFGDLHPIISRYKPQSILSDVGTDKAAVSDRLAIWFGTGGHLPTKEADLINAVEAHRWPVQVCAEMETFHRVNGGPHVAADDSVVLLATDTIAGLCSGLWTAVGLVGGAAERIRYVDDPAWFTPAPGVTIVRVPYLDASRESDFAKAMAGLGTLGRALLPGEFGPPEEFHFHLSGGFKAAIPYLIGLAEGLRSFPPAQVSAVKAHVLHDTSEKVLRLPLRRLNRDAVQKELAGFAPDGSRRGLPNPRSMDGYAYDADDSTRRAQLTPFGVGLRTLMGIPAEPIGRG</sequence>
<accession>A0ABQ4IMP3</accession>